<feature type="region of interest" description="Disordered" evidence="1">
    <location>
        <begin position="51"/>
        <end position="89"/>
    </location>
</feature>
<proteinExistence type="predicted"/>
<accession>F0XHN6</accession>
<dbReference type="Proteomes" id="UP000007796">
    <property type="component" value="Unassembled WGS sequence"/>
</dbReference>
<organism evidence="3">
    <name type="scientific">Grosmannia clavigera (strain kw1407 / UAMH 11150)</name>
    <name type="common">Blue stain fungus</name>
    <name type="synonym">Graphiocladiella clavigera</name>
    <dbReference type="NCBI Taxonomy" id="655863"/>
    <lineage>
        <taxon>Eukaryota</taxon>
        <taxon>Fungi</taxon>
        <taxon>Dikarya</taxon>
        <taxon>Ascomycota</taxon>
        <taxon>Pezizomycotina</taxon>
        <taxon>Sordariomycetes</taxon>
        <taxon>Sordariomycetidae</taxon>
        <taxon>Ophiostomatales</taxon>
        <taxon>Ophiostomataceae</taxon>
        <taxon>Leptographium</taxon>
    </lineage>
</organism>
<evidence type="ECO:0000256" key="1">
    <source>
        <dbReference type="SAM" id="MobiDB-lite"/>
    </source>
</evidence>
<evidence type="ECO:0000313" key="2">
    <source>
        <dbReference type="EMBL" id="EFX03031.1"/>
    </source>
</evidence>
<feature type="compositionally biased region" description="Basic and acidic residues" evidence="1">
    <location>
        <begin position="1"/>
        <end position="12"/>
    </location>
</feature>
<feature type="region of interest" description="Disordered" evidence="1">
    <location>
        <begin position="1"/>
        <end position="36"/>
    </location>
</feature>
<dbReference type="AlphaFoldDB" id="F0XHN6"/>
<name>F0XHN6_GROCL</name>
<dbReference type="HOGENOM" id="CLU_2454943_0_0_1"/>
<sequence>MKADGWASRRGENLQAEPGRQNQQQQTKYEAGQPLRDLSVRTDWPLAAWSQRACPGRRESTRLRSHGRPASTQMHDYDNGLSQPTSRIG</sequence>
<dbReference type="EMBL" id="GL629769">
    <property type="protein sequence ID" value="EFX03031.1"/>
    <property type="molecule type" value="Genomic_DNA"/>
</dbReference>
<reference evidence="2 3" key="1">
    <citation type="journal article" date="2011" name="Proc. Natl. Acad. Sci. U.S.A.">
        <title>Genome and transcriptome analyses of the mountain pine beetle-fungal symbiont Grosmannia clavigera, a lodgepole pine pathogen.</title>
        <authorList>
            <person name="DiGuistini S."/>
            <person name="Wang Y."/>
            <person name="Liao N.Y."/>
            <person name="Taylor G."/>
            <person name="Tanguay P."/>
            <person name="Feau N."/>
            <person name="Henrissat B."/>
            <person name="Chan S.K."/>
            <person name="Hesse-Orce U."/>
            <person name="Alamouti S.M."/>
            <person name="Tsui C.K.M."/>
            <person name="Docking R.T."/>
            <person name="Levasseur A."/>
            <person name="Haridas S."/>
            <person name="Robertson G."/>
            <person name="Birol I."/>
            <person name="Holt R.A."/>
            <person name="Marra M.A."/>
            <person name="Hamelin R.C."/>
            <person name="Hirst M."/>
            <person name="Jones S.J.M."/>
            <person name="Bohlmann J."/>
            <person name="Breuil C."/>
        </authorList>
    </citation>
    <scope>NUCLEOTIDE SEQUENCE [LARGE SCALE GENOMIC DNA]</scope>
    <source>
        <strain evidence="3">kw1407 / UAMH 11150</strain>
    </source>
</reference>
<protein>
    <submittedName>
        <fullName evidence="2">Uncharacterized protein</fullName>
    </submittedName>
</protein>
<feature type="compositionally biased region" description="Polar residues" evidence="1">
    <location>
        <begin position="70"/>
        <end position="89"/>
    </location>
</feature>
<dbReference type="RefSeq" id="XP_014172513.1">
    <property type="nucleotide sequence ID" value="XM_014317038.1"/>
</dbReference>
<evidence type="ECO:0000313" key="3">
    <source>
        <dbReference type="Proteomes" id="UP000007796"/>
    </source>
</evidence>
<gene>
    <name evidence="2" type="ORF">CMQ_2960</name>
</gene>
<dbReference type="InParanoid" id="F0XHN6"/>
<keyword evidence="3" id="KW-1185">Reference proteome</keyword>
<dbReference type="GeneID" id="25976007"/>